<protein>
    <submittedName>
        <fullName evidence="1">Uncharacterized protein</fullName>
    </submittedName>
</protein>
<evidence type="ECO:0000313" key="2">
    <source>
        <dbReference type="Proteomes" id="UP000799766"/>
    </source>
</evidence>
<dbReference type="EMBL" id="MU001693">
    <property type="protein sequence ID" value="KAF2454028.1"/>
    <property type="molecule type" value="Genomic_DNA"/>
</dbReference>
<dbReference type="Proteomes" id="UP000799766">
    <property type="component" value="Unassembled WGS sequence"/>
</dbReference>
<dbReference type="AlphaFoldDB" id="A0A6A6NR33"/>
<name>A0A6A6NR33_9PEZI</name>
<evidence type="ECO:0000313" key="1">
    <source>
        <dbReference type="EMBL" id="KAF2454028.1"/>
    </source>
</evidence>
<proteinExistence type="predicted"/>
<organism evidence="1 2">
    <name type="scientific">Lineolata rhizophorae</name>
    <dbReference type="NCBI Taxonomy" id="578093"/>
    <lineage>
        <taxon>Eukaryota</taxon>
        <taxon>Fungi</taxon>
        <taxon>Dikarya</taxon>
        <taxon>Ascomycota</taxon>
        <taxon>Pezizomycotina</taxon>
        <taxon>Dothideomycetes</taxon>
        <taxon>Dothideomycetes incertae sedis</taxon>
        <taxon>Lineolatales</taxon>
        <taxon>Lineolataceae</taxon>
        <taxon>Lineolata</taxon>
    </lineage>
</organism>
<gene>
    <name evidence="1" type="ORF">BDY21DRAFT_353853</name>
</gene>
<sequence length="164" mass="17776">MPRCPPSNSHSVSCRRHVLGGESEGPCLPSRSTRAAFGDGDLRPLLLVRRALTRTQLSHARVRRISSVGFCLAFHSAFAKETSVRGPEIAVSHLRDHAGQPLFRSQVSIPAFANLAPIPASIISSSAAESRPLAPRTPCFAHSSFQLVKNAGRLIAYRNCNRRA</sequence>
<accession>A0A6A6NR33</accession>
<reference evidence="1" key="1">
    <citation type="journal article" date="2020" name="Stud. Mycol.">
        <title>101 Dothideomycetes genomes: a test case for predicting lifestyles and emergence of pathogens.</title>
        <authorList>
            <person name="Haridas S."/>
            <person name="Albert R."/>
            <person name="Binder M."/>
            <person name="Bloem J."/>
            <person name="Labutti K."/>
            <person name="Salamov A."/>
            <person name="Andreopoulos B."/>
            <person name="Baker S."/>
            <person name="Barry K."/>
            <person name="Bills G."/>
            <person name="Bluhm B."/>
            <person name="Cannon C."/>
            <person name="Castanera R."/>
            <person name="Culley D."/>
            <person name="Daum C."/>
            <person name="Ezra D."/>
            <person name="Gonzalez J."/>
            <person name="Henrissat B."/>
            <person name="Kuo A."/>
            <person name="Liang C."/>
            <person name="Lipzen A."/>
            <person name="Lutzoni F."/>
            <person name="Magnuson J."/>
            <person name="Mondo S."/>
            <person name="Nolan M."/>
            <person name="Ohm R."/>
            <person name="Pangilinan J."/>
            <person name="Park H.-J."/>
            <person name="Ramirez L."/>
            <person name="Alfaro M."/>
            <person name="Sun H."/>
            <person name="Tritt A."/>
            <person name="Yoshinaga Y."/>
            <person name="Zwiers L.-H."/>
            <person name="Turgeon B."/>
            <person name="Goodwin S."/>
            <person name="Spatafora J."/>
            <person name="Crous P."/>
            <person name="Grigoriev I."/>
        </authorList>
    </citation>
    <scope>NUCLEOTIDE SEQUENCE</scope>
    <source>
        <strain evidence="1">ATCC 16933</strain>
    </source>
</reference>
<keyword evidence="2" id="KW-1185">Reference proteome</keyword>